<organism evidence="2">
    <name type="scientific">marine sediment metagenome</name>
    <dbReference type="NCBI Taxonomy" id="412755"/>
    <lineage>
        <taxon>unclassified sequences</taxon>
        <taxon>metagenomes</taxon>
        <taxon>ecological metagenomes</taxon>
    </lineage>
</organism>
<name>A0A0F9NW04_9ZZZZ</name>
<protein>
    <submittedName>
        <fullName evidence="2">Uncharacterized protein</fullName>
    </submittedName>
</protein>
<sequence>MAGWVTVAQGTTFEMLGQARPADVELPKGTPIRVVMELSQPVAFAFNMAGAEAIFRPAMPDGMELVDVHSAGLSTVVVEMRADPAWLLPLVAFVAVRWVGLSLAAIGLMVALGFLIAVVKVEAPEELFEALAAPKKWIALALIAVAAIVGLRALGKARGR</sequence>
<feature type="transmembrane region" description="Helical" evidence="1">
    <location>
        <begin position="137"/>
        <end position="155"/>
    </location>
</feature>
<feature type="transmembrane region" description="Helical" evidence="1">
    <location>
        <begin position="90"/>
        <end position="117"/>
    </location>
</feature>
<keyword evidence="1" id="KW-1133">Transmembrane helix</keyword>
<proteinExistence type="predicted"/>
<dbReference type="AlphaFoldDB" id="A0A0F9NW04"/>
<evidence type="ECO:0000313" key="2">
    <source>
        <dbReference type="EMBL" id="KKM85452.1"/>
    </source>
</evidence>
<gene>
    <name evidence="2" type="ORF">LCGC14_1288920</name>
</gene>
<accession>A0A0F9NW04</accession>
<reference evidence="2" key="1">
    <citation type="journal article" date="2015" name="Nature">
        <title>Complex archaea that bridge the gap between prokaryotes and eukaryotes.</title>
        <authorList>
            <person name="Spang A."/>
            <person name="Saw J.H."/>
            <person name="Jorgensen S.L."/>
            <person name="Zaremba-Niedzwiedzka K."/>
            <person name="Martijn J."/>
            <person name="Lind A.E."/>
            <person name="van Eijk R."/>
            <person name="Schleper C."/>
            <person name="Guy L."/>
            <person name="Ettema T.J."/>
        </authorList>
    </citation>
    <scope>NUCLEOTIDE SEQUENCE</scope>
</reference>
<keyword evidence="1" id="KW-0472">Membrane</keyword>
<evidence type="ECO:0000256" key="1">
    <source>
        <dbReference type="SAM" id="Phobius"/>
    </source>
</evidence>
<dbReference type="EMBL" id="LAZR01007409">
    <property type="protein sequence ID" value="KKM85452.1"/>
    <property type="molecule type" value="Genomic_DNA"/>
</dbReference>
<keyword evidence="1" id="KW-0812">Transmembrane</keyword>
<comment type="caution">
    <text evidence="2">The sequence shown here is derived from an EMBL/GenBank/DDBJ whole genome shotgun (WGS) entry which is preliminary data.</text>
</comment>